<accession>A0A6P2CRV1</accession>
<dbReference type="AlphaFoldDB" id="A0A6P2CRV1"/>
<dbReference type="RefSeq" id="WP_232069520.1">
    <property type="nucleotide sequence ID" value="NZ_LR593886.1"/>
</dbReference>
<evidence type="ECO:0008006" key="3">
    <source>
        <dbReference type="Google" id="ProtNLM"/>
    </source>
</evidence>
<dbReference type="KEGG" id="gms:SOIL9_63970"/>
<organism evidence="1 2">
    <name type="scientific">Gemmata massiliana</name>
    <dbReference type="NCBI Taxonomy" id="1210884"/>
    <lineage>
        <taxon>Bacteria</taxon>
        <taxon>Pseudomonadati</taxon>
        <taxon>Planctomycetota</taxon>
        <taxon>Planctomycetia</taxon>
        <taxon>Gemmatales</taxon>
        <taxon>Gemmataceae</taxon>
        <taxon>Gemmata</taxon>
    </lineage>
</organism>
<keyword evidence="2" id="KW-1185">Reference proteome</keyword>
<sequence>MTEQEWLVATDPVPMLEFLNGKASDRKVRLFACGCAFRIWEQLPDDLFTQVILMGERLADGKMDEQELQIAQETAFAAWLDSGVFTDSIEEAAILAARYTLLIPANLSFTSAREAAFSRDAEALAEQTWQSNCFRDIFGNPFRPTVANPSWLTSTVQALATDIYEDRAFDRLPILADALQDAGCDNADVLDHCRSEGPHVRGCWVIDLLLGKS</sequence>
<gene>
    <name evidence="1" type="ORF">SOIL9_63970</name>
</gene>
<proteinExistence type="predicted"/>
<dbReference type="Proteomes" id="UP000464178">
    <property type="component" value="Chromosome"/>
</dbReference>
<protein>
    <recommendedName>
        <fullName evidence="3">SMI1/KNR4 family protein</fullName>
    </recommendedName>
</protein>
<evidence type="ECO:0000313" key="2">
    <source>
        <dbReference type="Proteomes" id="UP000464178"/>
    </source>
</evidence>
<evidence type="ECO:0000313" key="1">
    <source>
        <dbReference type="EMBL" id="VTR91317.1"/>
    </source>
</evidence>
<reference evidence="1 2" key="1">
    <citation type="submission" date="2019-05" db="EMBL/GenBank/DDBJ databases">
        <authorList>
            <consortium name="Science for Life Laboratories"/>
        </authorList>
    </citation>
    <scope>NUCLEOTIDE SEQUENCE [LARGE SCALE GENOMIC DNA]</scope>
    <source>
        <strain evidence="1">Soil9</strain>
    </source>
</reference>
<dbReference type="EMBL" id="LR593886">
    <property type="protein sequence ID" value="VTR91317.1"/>
    <property type="molecule type" value="Genomic_DNA"/>
</dbReference>
<name>A0A6P2CRV1_9BACT</name>